<keyword evidence="2" id="KW-0732">Signal</keyword>
<comment type="caution">
    <text evidence="3">The sequence shown here is derived from an EMBL/GenBank/DDBJ whole genome shotgun (WGS) entry which is preliminary data.</text>
</comment>
<keyword evidence="1" id="KW-0812">Transmembrane</keyword>
<feature type="transmembrane region" description="Helical" evidence="1">
    <location>
        <begin position="714"/>
        <end position="732"/>
    </location>
</feature>
<name>A0A226CZR0_FOLCA</name>
<proteinExistence type="predicted"/>
<gene>
    <name evidence="3" type="ORF">Fcan01_27735</name>
</gene>
<keyword evidence="4" id="KW-1185">Reference proteome</keyword>
<dbReference type="EMBL" id="LNIX01000056">
    <property type="protein sequence ID" value="OXA37516.1"/>
    <property type="molecule type" value="Genomic_DNA"/>
</dbReference>
<dbReference type="AlphaFoldDB" id="A0A226CZR0"/>
<evidence type="ECO:0000313" key="3">
    <source>
        <dbReference type="EMBL" id="OXA37516.1"/>
    </source>
</evidence>
<feature type="signal peptide" evidence="2">
    <location>
        <begin position="1"/>
        <end position="20"/>
    </location>
</feature>
<feature type="transmembrane region" description="Helical" evidence="1">
    <location>
        <begin position="398"/>
        <end position="415"/>
    </location>
</feature>
<reference evidence="3 4" key="1">
    <citation type="submission" date="2015-12" db="EMBL/GenBank/DDBJ databases">
        <title>The genome of Folsomia candida.</title>
        <authorList>
            <person name="Faddeeva A."/>
            <person name="Derks M.F."/>
            <person name="Anvar Y."/>
            <person name="Smit S."/>
            <person name="Van Straalen N."/>
            <person name="Roelofs D."/>
        </authorList>
    </citation>
    <scope>NUCLEOTIDE SEQUENCE [LARGE SCALE GENOMIC DNA]</scope>
    <source>
        <strain evidence="3 4">VU population</strain>
        <tissue evidence="3">Whole body</tissue>
    </source>
</reference>
<organism evidence="3 4">
    <name type="scientific">Folsomia candida</name>
    <name type="common">Springtail</name>
    <dbReference type="NCBI Taxonomy" id="158441"/>
    <lineage>
        <taxon>Eukaryota</taxon>
        <taxon>Metazoa</taxon>
        <taxon>Ecdysozoa</taxon>
        <taxon>Arthropoda</taxon>
        <taxon>Hexapoda</taxon>
        <taxon>Collembola</taxon>
        <taxon>Entomobryomorpha</taxon>
        <taxon>Isotomoidea</taxon>
        <taxon>Isotomidae</taxon>
        <taxon>Proisotominae</taxon>
        <taxon>Folsomia</taxon>
    </lineage>
</organism>
<feature type="transmembrane region" description="Helical" evidence="1">
    <location>
        <begin position="365"/>
        <end position="386"/>
    </location>
</feature>
<accession>A0A226CZR0</accession>
<evidence type="ECO:0000256" key="2">
    <source>
        <dbReference type="SAM" id="SignalP"/>
    </source>
</evidence>
<sequence length="743" mass="85217">MSILAKLLVVATGLIYIAFCKENISEENPHESILTNYGTFQHPSLNGLISSIPCTTHIMHYNLDFLLLKLNNPIEPLLISVLPPSLTLPMEYKYLQDRTVHHFYSRYYTRHRKFCYFYIFYSNPPWDTVTLGLLMRLYILQAHEELRRVRQELTKQDTNQAGYLYAIFITENQNFFKDGKVSRQKSQYLAYLRPDIFLLSVIPNFGLLFLSGKMEGEILCIATGQESYPIQKQLICHSRPHMALVNYFMPSYLKQNQFQLARDFPGLRENNPYLGMVTQTSNAALFLLMEILAPSCNLSIIPFCHSALDEKCSLPAISAGETPMFWDMYHWTSTNVVFGEKDLHFLTCYSKKKTSFDLYIKPFDFYTWMCLLGCVLLLVCALSGFASLASLNLGTSRLGLSALGFWALATLLDQVKGISGLPTKVSGFHLLLGVWVLLASIITSGYKSVVIMSLNIPETILYPNSFEDISCKMANFTDAEVDPRFHDVLTLLAVLPYLENGTELRKYLITTSSCFAILSAPKQTPQLDYLSSLSYSFYTDMQTLIRSASEKGFTRRKDKTIKAIIDPRHRSFPVKFMPLLNLKAPIISVPEIWSGIQEELLRCHKSVYVGSKEDTESFKYSLERKHASRIPLQVSRDKFHVAAVGWRFETVSQHRVVKNFKRLLESGIYHLLLGYEYFNHVSKEFRASEVIPLKDSQVNKQVFRRVGLDGKFQTIFFLWMGGIMLAVTVQTSESIWKFWNVHK</sequence>
<dbReference type="Gene3D" id="1.10.287.70">
    <property type="match status" value="1"/>
</dbReference>
<evidence type="ECO:0000313" key="4">
    <source>
        <dbReference type="Proteomes" id="UP000198287"/>
    </source>
</evidence>
<feature type="transmembrane region" description="Helical" evidence="1">
    <location>
        <begin position="427"/>
        <end position="446"/>
    </location>
</feature>
<protein>
    <submittedName>
        <fullName evidence="3">Uncharacterized protein</fullName>
    </submittedName>
</protein>
<keyword evidence="1" id="KW-0472">Membrane</keyword>
<dbReference type="Proteomes" id="UP000198287">
    <property type="component" value="Unassembled WGS sequence"/>
</dbReference>
<keyword evidence="1" id="KW-1133">Transmembrane helix</keyword>
<evidence type="ECO:0000256" key="1">
    <source>
        <dbReference type="SAM" id="Phobius"/>
    </source>
</evidence>
<feature type="chain" id="PRO_5012691583" evidence="2">
    <location>
        <begin position="21"/>
        <end position="743"/>
    </location>
</feature>